<dbReference type="AlphaFoldDB" id="A0A834IC56"/>
<organism evidence="1 2">
    <name type="scientific">Rhynchophorus ferrugineus</name>
    <name type="common">Red palm weevil</name>
    <name type="synonym">Curculio ferrugineus</name>
    <dbReference type="NCBI Taxonomy" id="354439"/>
    <lineage>
        <taxon>Eukaryota</taxon>
        <taxon>Metazoa</taxon>
        <taxon>Ecdysozoa</taxon>
        <taxon>Arthropoda</taxon>
        <taxon>Hexapoda</taxon>
        <taxon>Insecta</taxon>
        <taxon>Pterygota</taxon>
        <taxon>Neoptera</taxon>
        <taxon>Endopterygota</taxon>
        <taxon>Coleoptera</taxon>
        <taxon>Polyphaga</taxon>
        <taxon>Cucujiformia</taxon>
        <taxon>Curculionidae</taxon>
        <taxon>Dryophthorinae</taxon>
        <taxon>Rhynchophorus</taxon>
    </lineage>
</organism>
<dbReference type="EMBL" id="JAACXV010014011">
    <property type="protein sequence ID" value="KAF7271137.1"/>
    <property type="molecule type" value="Genomic_DNA"/>
</dbReference>
<name>A0A834IC56_RHYFE</name>
<evidence type="ECO:0000313" key="2">
    <source>
        <dbReference type="Proteomes" id="UP000625711"/>
    </source>
</evidence>
<keyword evidence="2" id="KW-1185">Reference proteome</keyword>
<reference evidence="1" key="1">
    <citation type="submission" date="2020-08" db="EMBL/GenBank/DDBJ databases">
        <title>Genome sequencing and assembly of the red palm weevil Rhynchophorus ferrugineus.</title>
        <authorList>
            <person name="Dias G.B."/>
            <person name="Bergman C.M."/>
            <person name="Manee M."/>
        </authorList>
    </citation>
    <scope>NUCLEOTIDE SEQUENCE</scope>
    <source>
        <strain evidence="1">AA-2017</strain>
        <tissue evidence="1">Whole larva</tissue>
    </source>
</reference>
<proteinExistence type="predicted"/>
<accession>A0A834IC56</accession>
<gene>
    <name evidence="1" type="ORF">GWI33_015946</name>
</gene>
<dbReference type="Proteomes" id="UP000625711">
    <property type="component" value="Unassembled WGS sequence"/>
</dbReference>
<sequence length="108" mass="11839">MRHIGRGTLETNHSKEPTLVNGSAELRLICYFEQERDNGGPLLPVEFVKERIAAALNHFVRVGLRGTSMTPTAFLHIHRGLGTTTKTLLFLFSPASSPVLMDGRPVAA</sequence>
<evidence type="ECO:0000313" key="1">
    <source>
        <dbReference type="EMBL" id="KAF7271137.1"/>
    </source>
</evidence>
<protein>
    <submittedName>
        <fullName evidence="1">Uncharacterized protein</fullName>
    </submittedName>
</protein>
<comment type="caution">
    <text evidence="1">The sequence shown here is derived from an EMBL/GenBank/DDBJ whole genome shotgun (WGS) entry which is preliminary data.</text>
</comment>